<sequence>MTIEDFGAGRTVLLLHSEEGPDATRPFAEELAHTHRVLMPHHPGYGTSMVLPWKATVRDLAYAYNELLDAEGLDDIEVIGSALGAWSALELAAQGCGRIASLTLLGPVGIKLSGIEESDFVDVYAISPEEHAQRAYHDPALGRLDPDALSFEDLERAMRHREVFTNYAWEPYLHSTALRYHAARVRVPTLVINGSEDRMVRPGYYAELSDFLPNARHLVIPECGHFPDVERPIDTAAKFTEFTAKAVA</sequence>
<dbReference type="PANTHER" id="PTHR43798:SF31">
    <property type="entry name" value="AB HYDROLASE SUPERFAMILY PROTEIN YCLE"/>
    <property type="match status" value="1"/>
</dbReference>
<dbReference type="InterPro" id="IPR000073">
    <property type="entry name" value="AB_hydrolase_1"/>
</dbReference>
<keyword evidence="4" id="KW-1185">Reference proteome</keyword>
<dbReference type="Gene3D" id="3.40.50.1820">
    <property type="entry name" value="alpha/beta hydrolase"/>
    <property type="match status" value="1"/>
</dbReference>
<dbReference type="PRINTS" id="PR00111">
    <property type="entry name" value="ABHYDROLASE"/>
</dbReference>
<dbReference type="PANTHER" id="PTHR43798">
    <property type="entry name" value="MONOACYLGLYCEROL LIPASE"/>
    <property type="match status" value="1"/>
</dbReference>
<dbReference type="InterPro" id="IPR029058">
    <property type="entry name" value="AB_hydrolase_fold"/>
</dbReference>
<dbReference type="InterPro" id="IPR050266">
    <property type="entry name" value="AB_hydrolase_sf"/>
</dbReference>
<reference evidence="3 4" key="1">
    <citation type="submission" date="2024-10" db="EMBL/GenBank/DDBJ databases">
        <title>The Natural Products Discovery Center: Release of the First 8490 Sequenced Strains for Exploring Actinobacteria Biosynthetic Diversity.</title>
        <authorList>
            <person name="Kalkreuter E."/>
            <person name="Kautsar S.A."/>
            <person name="Yang D."/>
            <person name="Bader C.D."/>
            <person name="Teijaro C.N."/>
            <person name="Fluegel L."/>
            <person name="Davis C.M."/>
            <person name="Simpson J.R."/>
            <person name="Lauterbach L."/>
            <person name="Steele A.D."/>
            <person name="Gui C."/>
            <person name="Meng S."/>
            <person name="Li G."/>
            <person name="Viehrig K."/>
            <person name="Ye F."/>
            <person name="Su P."/>
            <person name="Kiefer A.F."/>
            <person name="Nichols A."/>
            <person name="Cepeda A.J."/>
            <person name="Yan W."/>
            <person name="Fan B."/>
            <person name="Jiang Y."/>
            <person name="Adhikari A."/>
            <person name="Zheng C.-J."/>
            <person name="Schuster L."/>
            <person name="Cowan T.M."/>
            <person name="Smanski M.J."/>
            <person name="Chevrette M.G."/>
            <person name="De Carvalho L.P.S."/>
            <person name="Shen B."/>
        </authorList>
    </citation>
    <scope>NUCLEOTIDE SEQUENCE [LARGE SCALE GENOMIC DNA]</scope>
    <source>
        <strain evidence="3 4">NPDC002593</strain>
    </source>
</reference>
<dbReference type="RefSeq" id="WP_387404091.1">
    <property type="nucleotide sequence ID" value="NZ_JBIAQY010000004.1"/>
</dbReference>
<proteinExistence type="predicted"/>
<accession>A0ABW6RZ56</accession>
<dbReference type="Pfam" id="PF12697">
    <property type="entry name" value="Abhydrolase_6"/>
    <property type="match status" value="1"/>
</dbReference>
<gene>
    <name evidence="3" type="ORF">ACFYXQ_16115</name>
</gene>
<name>A0ABW6RZ56_9NOCA</name>
<evidence type="ECO:0000256" key="1">
    <source>
        <dbReference type="ARBA" id="ARBA00022801"/>
    </source>
</evidence>
<evidence type="ECO:0000259" key="2">
    <source>
        <dbReference type="Pfam" id="PF12697"/>
    </source>
</evidence>
<evidence type="ECO:0000313" key="4">
    <source>
        <dbReference type="Proteomes" id="UP001601992"/>
    </source>
</evidence>
<dbReference type="GO" id="GO:0016787">
    <property type="term" value="F:hydrolase activity"/>
    <property type="evidence" value="ECO:0007669"/>
    <property type="project" value="UniProtKB-KW"/>
</dbReference>
<evidence type="ECO:0000313" key="3">
    <source>
        <dbReference type="EMBL" id="MFF3569296.1"/>
    </source>
</evidence>
<protein>
    <submittedName>
        <fullName evidence="3">Alpha/beta fold hydrolase</fullName>
    </submittedName>
</protein>
<dbReference type="EMBL" id="JBIAQY010000004">
    <property type="protein sequence ID" value="MFF3569296.1"/>
    <property type="molecule type" value="Genomic_DNA"/>
</dbReference>
<feature type="domain" description="AB hydrolase-1" evidence="2">
    <location>
        <begin position="12"/>
        <end position="236"/>
    </location>
</feature>
<organism evidence="3 4">
    <name type="scientific">Nocardia jiangxiensis</name>
    <dbReference type="NCBI Taxonomy" id="282685"/>
    <lineage>
        <taxon>Bacteria</taxon>
        <taxon>Bacillati</taxon>
        <taxon>Actinomycetota</taxon>
        <taxon>Actinomycetes</taxon>
        <taxon>Mycobacteriales</taxon>
        <taxon>Nocardiaceae</taxon>
        <taxon>Nocardia</taxon>
    </lineage>
</organism>
<dbReference type="Proteomes" id="UP001601992">
    <property type="component" value="Unassembled WGS sequence"/>
</dbReference>
<dbReference type="SUPFAM" id="SSF53474">
    <property type="entry name" value="alpha/beta-Hydrolases"/>
    <property type="match status" value="1"/>
</dbReference>
<keyword evidence="1 3" id="KW-0378">Hydrolase</keyword>
<comment type="caution">
    <text evidence="3">The sequence shown here is derived from an EMBL/GenBank/DDBJ whole genome shotgun (WGS) entry which is preliminary data.</text>
</comment>